<comment type="caution">
    <text evidence="1">The sequence shown here is derived from an EMBL/GenBank/DDBJ whole genome shotgun (WGS) entry which is preliminary data.</text>
</comment>
<dbReference type="AlphaFoldDB" id="A0A9N9HS71"/>
<accession>A0A9N9HS71</accession>
<feature type="non-terminal residue" evidence="1">
    <location>
        <position position="45"/>
    </location>
</feature>
<evidence type="ECO:0000313" key="1">
    <source>
        <dbReference type="EMBL" id="CAG8702951.1"/>
    </source>
</evidence>
<name>A0A9N9HS71_9GLOM</name>
<evidence type="ECO:0000313" key="2">
    <source>
        <dbReference type="Proteomes" id="UP000789831"/>
    </source>
</evidence>
<reference evidence="1" key="1">
    <citation type="submission" date="2021-06" db="EMBL/GenBank/DDBJ databases">
        <authorList>
            <person name="Kallberg Y."/>
            <person name="Tangrot J."/>
            <person name="Rosling A."/>
        </authorList>
    </citation>
    <scope>NUCLEOTIDE SEQUENCE</scope>
    <source>
        <strain evidence="1">MT106</strain>
    </source>
</reference>
<organism evidence="1 2">
    <name type="scientific">Ambispora gerdemannii</name>
    <dbReference type="NCBI Taxonomy" id="144530"/>
    <lineage>
        <taxon>Eukaryota</taxon>
        <taxon>Fungi</taxon>
        <taxon>Fungi incertae sedis</taxon>
        <taxon>Mucoromycota</taxon>
        <taxon>Glomeromycotina</taxon>
        <taxon>Glomeromycetes</taxon>
        <taxon>Archaeosporales</taxon>
        <taxon>Ambisporaceae</taxon>
        <taxon>Ambispora</taxon>
    </lineage>
</organism>
<gene>
    <name evidence="1" type="ORF">AGERDE_LOCUS13601</name>
</gene>
<dbReference type="EMBL" id="CAJVPL010018755">
    <property type="protein sequence ID" value="CAG8702951.1"/>
    <property type="molecule type" value="Genomic_DNA"/>
</dbReference>
<feature type="non-terminal residue" evidence="1">
    <location>
        <position position="1"/>
    </location>
</feature>
<keyword evidence="2" id="KW-1185">Reference proteome</keyword>
<sequence length="45" mass="5166">MTNNNLGNLNNPPNVNILLQTHSDMIDQLRKDVNDLNKKFTTLEN</sequence>
<protein>
    <submittedName>
        <fullName evidence="1">4664_t:CDS:1</fullName>
    </submittedName>
</protein>
<proteinExistence type="predicted"/>
<dbReference type="Proteomes" id="UP000789831">
    <property type="component" value="Unassembled WGS sequence"/>
</dbReference>